<dbReference type="InterPro" id="IPR013087">
    <property type="entry name" value="Znf_C2H2_type"/>
</dbReference>
<dbReference type="AlphaFoldDB" id="A0A2S2QGL2"/>
<dbReference type="OrthoDB" id="6629309at2759"/>
<dbReference type="PROSITE" id="PS00028">
    <property type="entry name" value="ZINC_FINGER_C2H2_1"/>
    <property type="match status" value="1"/>
</dbReference>
<evidence type="ECO:0000256" key="1">
    <source>
        <dbReference type="PROSITE-ProRule" id="PRU00042"/>
    </source>
</evidence>
<accession>A0A2S2QGL2</accession>
<keyword evidence="1" id="KW-0862">Zinc</keyword>
<evidence type="ECO:0000313" key="5">
    <source>
        <dbReference type="RefSeq" id="XP_025416374.1"/>
    </source>
</evidence>
<protein>
    <submittedName>
        <fullName evidence="5">Uncharacterized protein LOC112687714</fullName>
    </submittedName>
</protein>
<dbReference type="EMBL" id="GGMS01007692">
    <property type="protein sequence ID" value="MBY76895.1"/>
    <property type="molecule type" value="Transcribed_RNA"/>
</dbReference>
<evidence type="ECO:0000313" key="4">
    <source>
        <dbReference type="Proteomes" id="UP000694846"/>
    </source>
</evidence>
<proteinExistence type="predicted"/>
<name>A0A2S2QGL2_9HEMI</name>
<reference evidence="5" key="2">
    <citation type="submission" date="2025-04" db="UniProtKB">
        <authorList>
            <consortium name="RefSeq"/>
        </authorList>
    </citation>
    <scope>IDENTIFICATION</scope>
    <source>
        <tissue evidence="5">Whole body</tissue>
    </source>
</reference>
<dbReference type="PROSITE" id="PS50157">
    <property type="entry name" value="ZINC_FINGER_C2H2_2"/>
    <property type="match status" value="1"/>
</dbReference>
<dbReference type="SUPFAM" id="SSF57667">
    <property type="entry name" value="beta-beta-alpha zinc fingers"/>
    <property type="match status" value="1"/>
</dbReference>
<feature type="domain" description="C2H2-type" evidence="2">
    <location>
        <begin position="90"/>
        <end position="117"/>
    </location>
</feature>
<organism evidence="3">
    <name type="scientific">Sipha flava</name>
    <name type="common">yellow sugarcane aphid</name>
    <dbReference type="NCBI Taxonomy" id="143950"/>
    <lineage>
        <taxon>Eukaryota</taxon>
        <taxon>Metazoa</taxon>
        <taxon>Ecdysozoa</taxon>
        <taxon>Arthropoda</taxon>
        <taxon>Hexapoda</taxon>
        <taxon>Insecta</taxon>
        <taxon>Pterygota</taxon>
        <taxon>Neoptera</taxon>
        <taxon>Paraneoptera</taxon>
        <taxon>Hemiptera</taxon>
        <taxon>Sternorrhyncha</taxon>
        <taxon>Aphidomorpha</taxon>
        <taxon>Aphidoidea</taxon>
        <taxon>Aphididae</taxon>
        <taxon>Sipha</taxon>
    </lineage>
</organism>
<evidence type="ECO:0000313" key="3">
    <source>
        <dbReference type="EMBL" id="MBY76895.1"/>
    </source>
</evidence>
<dbReference type="InterPro" id="IPR036236">
    <property type="entry name" value="Znf_C2H2_sf"/>
</dbReference>
<dbReference type="Gene3D" id="3.30.160.60">
    <property type="entry name" value="Classic Zinc Finger"/>
    <property type="match status" value="1"/>
</dbReference>
<sequence>MLKNPFVNCKSRKRRKPRVVINQQQPKGYCPRTMVRYDGSPNEYKTAWVCKMCLKFLLSEDACKDHLKGCNPKSFNKPLPTPKSVEDMRYICEYCSKVFSRKVTLKKHMEEHEKSSGPESDDEDGVVFDENQIVVDENETQKDENQIAVEENENTKDENQIEPMTINENEIVSIIVDENKMMIKEINNENKIVVDENKTVVDENKTVVDENKIVIDENMIMVDTICSNDTNEILVSEEIKSTEDIYVDEEQKNVLENLII</sequence>
<evidence type="ECO:0000259" key="2">
    <source>
        <dbReference type="PROSITE" id="PS50157"/>
    </source>
</evidence>
<keyword evidence="1" id="KW-0479">Metal-binding</keyword>
<keyword evidence="4" id="KW-1185">Reference proteome</keyword>
<keyword evidence="1" id="KW-0863">Zinc-finger</keyword>
<gene>
    <name evidence="5" type="primary">LOC112687714</name>
    <name evidence="3" type="ORF">g.35605</name>
</gene>
<dbReference type="GO" id="GO:0008270">
    <property type="term" value="F:zinc ion binding"/>
    <property type="evidence" value="ECO:0007669"/>
    <property type="project" value="UniProtKB-KW"/>
</dbReference>
<reference evidence="3" key="1">
    <citation type="submission" date="2018-04" db="EMBL/GenBank/DDBJ databases">
        <title>Transcriptome assembly of Sipha flava.</title>
        <authorList>
            <person name="Scully E.D."/>
            <person name="Geib S.M."/>
            <person name="Palmer N.A."/>
            <person name="Koch K."/>
            <person name="Bradshaw J."/>
            <person name="Heng-Moss T."/>
            <person name="Sarath G."/>
        </authorList>
    </citation>
    <scope>NUCLEOTIDE SEQUENCE</scope>
</reference>
<dbReference type="SMART" id="SM00355">
    <property type="entry name" value="ZnF_C2H2"/>
    <property type="match status" value="2"/>
</dbReference>
<dbReference type="GeneID" id="112687714"/>
<dbReference type="RefSeq" id="XP_025416374.1">
    <property type="nucleotide sequence ID" value="XM_025560589.1"/>
</dbReference>
<dbReference type="Proteomes" id="UP000694846">
    <property type="component" value="Unplaced"/>
</dbReference>
<dbReference type="Pfam" id="PF00096">
    <property type="entry name" value="zf-C2H2"/>
    <property type="match status" value="1"/>
</dbReference>